<dbReference type="PANTHER" id="PTHR37994">
    <property type="entry name" value="ARAE_2_N DOMAIN-CONTAINING PROTEIN-RELATED"/>
    <property type="match status" value="1"/>
</dbReference>
<accession>A0A8H7YBR5</accession>
<dbReference type="AlphaFoldDB" id="A0A8H7YBR5"/>
<gene>
    <name evidence="3" type="ORF">JR316_001401</name>
</gene>
<sequence length="272" mass="29561">MLPPTFALSVFLMAATTLLVGMLLGWAWGSAAMASALSVRSASLFAQQSQTLKSLLDPTSPIPIARQIQIHTFHGIFLDPRSSAVYGAFLFIGTFAMGALRAYLPSLTLLSVFGSIVMDVACTTGPREFLNKITIAALTPSAVLPTAQYTIPEQLIIPTTFYVAVAIGTVILIFPESLSHVWLTLLLESFWTKTLDLLRLQSETLALRPSDHEAWTKLNARGTQLRTSLVAATDAVSDQLKLIDLDTSIGRLGPADLKKINLELKSIMFRAR</sequence>
<organism evidence="3">
    <name type="scientific">Psilocybe cubensis</name>
    <name type="common">Psychedelic mushroom</name>
    <name type="synonym">Stropharia cubensis</name>
    <dbReference type="NCBI Taxonomy" id="181762"/>
    <lineage>
        <taxon>Eukaryota</taxon>
        <taxon>Fungi</taxon>
        <taxon>Dikarya</taxon>
        <taxon>Basidiomycota</taxon>
        <taxon>Agaricomycotina</taxon>
        <taxon>Agaricomycetes</taxon>
        <taxon>Agaricomycetidae</taxon>
        <taxon>Agaricales</taxon>
        <taxon>Agaricineae</taxon>
        <taxon>Strophariaceae</taxon>
        <taxon>Psilocybe</taxon>
    </lineage>
</organism>
<reference evidence="3" key="1">
    <citation type="submission" date="2021-02" db="EMBL/GenBank/DDBJ databases">
        <title>Psilocybe cubensis genome.</title>
        <authorList>
            <person name="Mckernan K.J."/>
            <person name="Crawford S."/>
            <person name="Trippe A."/>
            <person name="Kane L.T."/>
            <person name="Mclaughlin S."/>
        </authorList>
    </citation>
    <scope>NUCLEOTIDE SEQUENCE [LARGE SCALE GENOMIC DNA]</scope>
    <source>
        <strain evidence="3">MGC-MH-2018</strain>
    </source>
</reference>
<feature type="transmembrane region" description="Helical" evidence="1">
    <location>
        <begin position="6"/>
        <end position="28"/>
    </location>
</feature>
<keyword evidence="1" id="KW-0472">Membrane</keyword>
<protein>
    <recommendedName>
        <fullName evidence="2">Putative ER transporter 6TM N-terminal domain-containing protein</fullName>
    </recommendedName>
</protein>
<evidence type="ECO:0000313" key="3">
    <source>
        <dbReference type="EMBL" id="KAG5174735.1"/>
    </source>
</evidence>
<keyword evidence="1" id="KW-0812">Transmembrane</keyword>
<feature type="domain" description="Putative ER transporter 6TM N-terminal" evidence="2">
    <location>
        <begin position="2"/>
        <end position="268"/>
    </location>
</feature>
<dbReference type="EMBL" id="JAFIQS010000001">
    <property type="protein sequence ID" value="KAG5174735.1"/>
    <property type="molecule type" value="Genomic_DNA"/>
</dbReference>
<dbReference type="InterPro" id="IPR018823">
    <property type="entry name" value="ArAE_2_N"/>
</dbReference>
<evidence type="ECO:0000256" key="1">
    <source>
        <dbReference type="SAM" id="Phobius"/>
    </source>
</evidence>
<proteinExistence type="predicted"/>
<keyword evidence="1" id="KW-1133">Transmembrane helix</keyword>
<feature type="transmembrane region" description="Helical" evidence="1">
    <location>
        <begin position="84"/>
        <end position="104"/>
    </location>
</feature>
<comment type="caution">
    <text evidence="3">The sequence shown here is derived from an EMBL/GenBank/DDBJ whole genome shotgun (WGS) entry which is preliminary data.</text>
</comment>
<dbReference type="PANTHER" id="PTHR37994:SF3">
    <property type="entry name" value="ER TRANSPORTER 6TM N-TERMINAL DOMAIN-CONTAINING PROTEIN"/>
    <property type="match status" value="1"/>
</dbReference>
<dbReference type="Pfam" id="PF10337">
    <property type="entry name" value="ArAE_2_N"/>
    <property type="match status" value="1"/>
</dbReference>
<name>A0A8H7YBR5_PSICU</name>
<evidence type="ECO:0000259" key="2">
    <source>
        <dbReference type="Pfam" id="PF10337"/>
    </source>
</evidence>
<feature type="transmembrane region" description="Helical" evidence="1">
    <location>
        <begin position="155"/>
        <end position="174"/>
    </location>
</feature>